<gene>
    <name evidence="2" type="ORF">phytr_3680</name>
</gene>
<dbReference type="AlphaFoldDB" id="A0A2P1P7S4"/>
<accession>A0A2P1P7S4</accession>
<protein>
    <submittedName>
        <fullName evidence="2">Uncharacterized protein</fullName>
    </submittedName>
</protein>
<evidence type="ECO:0000313" key="2">
    <source>
        <dbReference type="EMBL" id="AVP87319.1"/>
    </source>
</evidence>
<name>A0A2P1P7S4_9RICK</name>
<dbReference type="EMBL" id="CP027845">
    <property type="protein sequence ID" value="AVP87319.1"/>
    <property type="molecule type" value="Genomic_DNA"/>
</dbReference>
<organism evidence="2 3">
    <name type="scientific">Candidatus Phycorickettsia trachydisci</name>
    <dbReference type="NCBI Taxonomy" id="2115978"/>
    <lineage>
        <taxon>Bacteria</taxon>
        <taxon>Pseudomonadati</taxon>
        <taxon>Pseudomonadota</taxon>
        <taxon>Alphaproteobacteria</taxon>
        <taxon>Rickettsiales</taxon>
        <taxon>Rickettsiaceae</taxon>
        <taxon>Candidatus Phycorickettsia</taxon>
    </lineage>
</organism>
<dbReference type="Proteomes" id="UP000241762">
    <property type="component" value="Chromosome"/>
</dbReference>
<feature type="region of interest" description="Disordered" evidence="1">
    <location>
        <begin position="338"/>
        <end position="366"/>
    </location>
</feature>
<dbReference type="RefSeq" id="WP_106874187.1">
    <property type="nucleotide sequence ID" value="NZ_CP027845.1"/>
</dbReference>
<keyword evidence="3" id="KW-1185">Reference proteome</keyword>
<dbReference type="KEGG" id="ptc:phytr_3680"/>
<evidence type="ECO:0000313" key="3">
    <source>
        <dbReference type="Proteomes" id="UP000241762"/>
    </source>
</evidence>
<proteinExistence type="predicted"/>
<evidence type="ECO:0000256" key="1">
    <source>
        <dbReference type="SAM" id="MobiDB-lite"/>
    </source>
</evidence>
<reference evidence="2 3" key="1">
    <citation type="submission" date="2018-03" db="EMBL/GenBank/DDBJ databases">
        <title>A gene transfer event suggests a long-term partnership between eustigmatophyte algae and a novel lineage of endosymbiotic bacteria.</title>
        <authorList>
            <person name="Yurchenko T."/>
            <person name="Sevcikova T."/>
            <person name="Pribyl P."/>
            <person name="El Karkouri K."/>
            <person name="Klimes V."/>
            <person name="Amaral R."/>
            <person name="Zbrankova V."/>
            <person name="Kim E."/>
            <person name="Raoult D."/>
            <person name="Santos L.M.A."/>
            <person name="Elias M."/>
        </authorList>
    </citation>
    <scope>NUCLEOTIDE SEQUENCE [LARGE SCALE GENOMIC DNA]</scope>
    <source>
        <strain evidence="2">CCALA 838</strain>
    </source>
</reference>
<dbReference type="OrthoDB" id="8546809at2"/>
<sequence>MYKGLISELQKPHPNVQEIIHLLTTGRPQTFFDKLFRTLSEPQALGIFYYSTSKGNNFFHSSAEKGILSDVLSVINHYKDAILERERVSSDNLHDNLNAVNNAGLTPAHIAIKTDPVALWWLMELKAVLTSNDYSKVLTDGSISKSPLEFIFENEEIAHNVLKNIFWQVIQSGSWKFFDLFKTESPEVQEKFNKYLKNIPQEVGKFRGPTTDSFSKLFQNHWEDILDEPEHGKVTRLIEKIGEINWSELLGKEDWDNNLDKVKEHILTNCSLLYLNKFNPIKHITGKNPTLEHATLEQILLLLQSESPDNEEFRKIKRYVENSQNDTGADLETIELTAPDQSEEQKTSTSNSNHNHKKLGKRSQKENFIDNKENSSVVLNQNQDVKNDKLPFSIESFTSILEEELSKEQHAGIFNAQLEKIKKTATDLDRNFKIDLQLCSLISAASKKEFRKIFKHVIDKFEEAPFANKNDFLKEYIGNLCNTNKAHPNHTTHQILNYAYAITCITQNDDVMKFLVQKIKLGTYPRGTDHLFHISFNLKAQNVMKYLLSEEADLKIDLTYLLSQVQKYPSLESIEIIGHYIQYQKFIKNSADNEDELKKCNEDIFKTILHIAKASIKSLTRLNQEKRLDDTIEKTTKIYQAMERLIDEYDLKTPKIVEIQRLLNSLNKYSAKTLKLLPSEESKKNLESLVQDFREFIFNKYPKDDSYDEQVKNIIDFFMSGNYEELGSSYSSAPSVFPCYPSQKSEYSSSLIGTDSVDTDVIIN</sequence>